<dbReference type="Gene3D" id="3.20.20.70">
    <property type="entry name" value="Aldolase class I"/>
    <property type="match status" value="1"/>
</dbReference>
<feature type="region of interest" description="Disordered" evidence="1">
    <location>
        <begin position="110"/>
        <end position="131"/>
    </location>
</feature>
<reference evidence="2" key="2">
    <citation type="submission" date="2021-04" db="EMBL/GenBank/DDBJ databases">
        <authorList>
            <person name="Gilroy R."/>
        </authorList>
    </citation>
    <scope>NUCLEOTIDE SEQUENCE</scope>
    <source>
        <strain evidence="2">ChiHecec2B26-7398</strain>
    </source>
</reference>
<accession>A0A9D1Y000</accession>
<dbReference type="EC" id="3.2.1.22" evidence="2"/>
<dbReference type="Pfam" id="PF02065">
    <property type="entry name" value="Melibiase"/>
    <property type="match status" value="1"/>
</dbReference>
<keyword evidence="2" id="KW-0326">Glycosidase</keyword>
<sequence>MFGPEAVSPGSDLYRAHPDWALHIPGRETLAIRNQYVLDFSREEVRENIWQQLTALLDACPLPAPARATPCRRCTPAARTKRPTPARPWRPRPAAARFARRGAGLHRLAARAGVNQRGAAAQKPPRQASPR</sequence>
<protein>
    <submittedName>
        <fullName evidence="2">Alpha-galactosidase</fullName>
        <ecNumber evidence="2">3.2.1.22</ecNumber>
    </submittedName>
</protein>
<reference evidence="2" key="1">
    <citation type="journal article" date="2021" name="PeerJ">
        <title>Extensive microbial diversity within the chicken gut microbiome revealed by metagenomics and culture.</title>
        <authorList>
            <person name="Gilroy R."/>
            <person name="Ravi A."/>
            <person name="Getino M."/>
            <person name="Pursley I."/>
            <person name="Horton D.L."/>
            <person name="Alikhan N.F."/>
            <person name="Baker D."/>
            <person name="Gharbi K."/>
            <person name="Hall N."/>
            <person name="Watson M."/>
            <person name="Adriaenssens E.M."/>
            <person name="Foster-Nyarko E."/>
            <person name="Jarju S."/>
            <person name="Secka A."/>
            <person name="Antonio M."/>
            <person name="Oren A."/>
            <person name="Chaudhuri R.R."/>
            <person name="La Ragione R."/>
            <person name="Hildebrand F."/>
            <person name="Pallen M.J."/>
        </authorList>
    </citation>
    <scope>NUCLEOTIDE SEQUENCE</scope>
    <source>
        <strain evidence="2">ChiHecec2B26-7398</strain>
    </source>
</reference>
<evidence type="ECO:0000313" key="2">
    <source>
        <dbReference type="EMBL" id="HIX94232.1"/>
    </source>
</evidence>
<dbReference type="EMBL" id="DXEI01000033">
    <property type="protein sequence ID" value="HIX94232.1"/>
    <property type="molecule type" value="Genomic_DNA"/>
</dbReference>
<gene>
    <name evidence="2" type="ORF">H9846_02110</name>
</gene>
<dbReference type="GO" id="GO:0004557">
    <property type="term" value="F:alpha-galactosidase activity"/>
    <property type="evidence" value="ECO:0007669"/>
    <property type="project" value="UniProtKB-EC"/>
</dbReference>
<dbReference type="AlphaFoldDB" id="A0A9D1Y000"/>
<evidence type="ECO:0000313" key="3">
    <source>
        <dbReference type="Proteomes" id="UP000886751"/>
    </source>
</evidence>
<dbReference type="Proteomes" id="UP000886751">
    <property type="component" value="Unassembled WGS sequence"/>
</dbReference>
<comment type="caution">
    <text evidence="2">The sequence shown here is derived from an EMBL/GenBank/DDBJ whole genome shotgun (WGS) entry which is preliminary data.</text>
</comment>
<keyword evidence="2" id="KW-0378">Hydrolase</keyword>
<dbReference type="InterPro" id="IPR017853">
    <property type="entry name" value="GH"/>
</dbReference>
<proteinExistence type="predicted"/>
<dbReference type="InterPro" id="IPR013785">
    <property type="entry name" value="Aldolase_TIM"/>
</dbReference>
<evidence type="ECO:0000256" key="1">
    <source>
        <dbReference type="SAM" id="MobiDB-lite"/>
    </source>
</evidence>
<organism evidence="2 3">
    <name type="scientific">Candidatus Gemmiger excrementipullorum</name>
    <dbReference type="NCBI Taxonomy" id="2838610"/>
    <lineage>
        <taxon>Bacteria</taxon>
        <taxon>Bacillati</taxon>
        <taxon>Bacillota</taxon>
        <taxon>Clostridia</taxon>
        <taxon>Eubacteriales</taxon>
        <taxon>Gemmiger</taxon>
    </lineage>
</organism>
<name>A0A9D1Y000_9FIRM</name>
<dbReference type="SUPFAM" id="SSF51445">
    <property type="entry name" value="(Trans)glycosidases"/>
    <property type="match status" value="1"/>
</dbReference>
<feature type="region of interest" description="Disordered" evidence="1">
    <location>
        <begin position="74"/>
        <end position="95"/>
    </location>
</feature>